<keyword evidence="8" id="KW-1185">Reference proteome</keyword>
<dbReference type="SMART" id="SM00304">
    <property type="entry name" value="HAMP"/>
    <property type="match status" value="1"/>
</dbReference>
<dbReference type="PATRIC" id="fig|1195236.3.peg.4419"/>
<proteinExistence type="predicted"/>
<organism evidence="7 8">
    <name type="scientific">Ruminiclostridium cellobioparum subsp. termitidis CT1112</name>
    <dbReference type="NCBI Taxonomy" id="1195236"/>
    <lineage>
        <taxon>Bacteria</taxon>
        <taxon>Bacillati</taxon>
        <taxon>Bacillota</taxon>
        <taxon>Clostridia</taxon>
        <taxon>Eubacteriales</taxon>
        <taxon>Oscillospiraceae</taxon>
        <taxon>Ruminiclostridium</taxon>
    </lineage>
</organism>
<dbReference type="GO" id="GO:0016020">
    <property type="term" value="C:membrane"/>
    <property type="evidence" value="ECO:0007669"/>
    <property type="project" value="UniProtKB-SubCell"/>
</dbReference>
<evidence type="ECO:0000256" key="5">
    <source>
        <dbReference type="SAM" id="Phobius"/>
    </source>
</evidence>
<dbReference type="InterPro" id="IPR036890">
    <property type="entry name" value="HATPase_C_sf"/>
</dbReference>
<dbReference type="GO" id="GO:0000155">
    <property type="term" value="F:phosphorelay sensor kinase activity"/>
    <property type="evidence" value="ECO:0007669"/>
    <property type="project" value="InterPro"/>
</dbReference>
<dbReference type="PANTHER" id="PTHR34220:SF7">
    <property type="entry name" value="SENSOR HISTIDINE KINASE YPDA"/>
    <property type="match status" value="1"/>
</dbReference>
<keyword evidence="5" id="KW-0472">Membrane</keyword>
<dbReference type="Proteomes" id="UP000014155">
    <property type="component" value="Unassembled WGS sequence"/>
</dbReference>
<evidence type="ECO:0000259" key="6">
    <source>
        <dbReference type="PROSITE" id="PS50885"/>
    </source>
</evidence>
<gene>
    <name evidence="7" type="ORF">CTER_4244</name>
</gene>
<dbReference type="PROSITE" id="PS50885">
    <property type="entry name" value="HAMP"/>
    <property type="match status" value="1"/>
</dbReference>
<name>S0FNF9_RUMCE</name>
<protein>
    <submittedName>
        <fullName evidence="7">Integral membrane sensor signal transduction histidine kinase</fullName>
    </submittedName>
</protein>
<dbReference type="Pfam" id="PF00672">
    <property type="entry name" value="HAMP"/>
    <property type="match status" value="1"/>
</dbReference>
<keyword evidence="5" id="KW-1133">Transmembrane helix</keyword>
<feature type="domain" description="HAMP" evidence="6">
    <location>
        <begin position="311"/>
        <end position="363"/>
    </location>
</feature>
<evidence type="ECO:0000256" key="3">
    <source>
        <dbReference type="ARBA" id="ARBA00022679"/>
    </source>
</evidence>
<evidence type="ECO:0000256" key="4">
    <source>
        <dbReference type="ARBA" id="ARBA00022777"/>
    </source>
</evidence>
<dbReference type="SUPFAM" id="SSF55874">
    <property type="entry name" value="ATPase domain of HSP90 chaperone/DNA topoisomerase II/histidine kinase"/>
    <property type="match status" value="1"/>
</dbReference>
<comment type="caution">
    <text evidence="7">The sequence shown here is derived from an EMBL/GenBank/DDBJ whole genome shotgun (WGS) entry which is preliminary data.</text>
</comment>
<evidence type="ECO:0000256" key="1">
    <source>
        <dbReference type="ARBA" id="ARBA00004370"/>
    </source>
</evidence>
<dbReference type="Gene3D" id="3.30.565.10">
    <property type="entry name" value="Histidine kinase-like ATPase, C-terminal domain"/>
    <property type="match status" value="1"/>
</dbReference>
<sequence>MRREMFFRKKTRIFLRILSAVLCAIILSVVMCSLAIYFYLEPIIKQSIVNSNRDMVIKMSQQVSGSFDEIMAYARNISFDDTVQISCDNYRMENTYNYYSMVQRLEKKLKEYVILRDNIVYDMFVTDCYDQVLELNHTYSDLLKQPIYKGFLESSQNGFTSIHNVRYNSSGGEWKAIAYINNIYSKQPSYKHIGKLIVLVRYSELVQPIVFDKSSGIEIELHDNLGNTIYSSSMEKNLESELKQFGAETNFFQNRQNYYFKDKVGTDGWYVVYSISSHKISESFNKINKIILGIVIICLIIMLSVISKIVSNIVVPLETLVKGMQRVSRGSRNEHISLSTGDEIEEAALVFNKMVEDIDRHTQELITSEKKEHETQIKMLLYQINPHFIYNTLNCIICLARREDFGNIIRLTKTFIMLLRSMLRVNPQSMTTLKNEMEYINNYVGVLQFSYNKIPNVVWNVDEELLDMELPRMICYPLVENSIFHGIVPSQQKCGVTVHCHRTGNCVTLCVEDNGRGFSQEELELLKRKLRTPDDEGGHIGLSNVNSRLQLIYGSSSSLNIESEFQKGTKVSFSFFCNTTSVDITKTEGMHEEILN</sequence>
<comment type="subcellular location">
    <subcellularLocation>
        <location evidence="1">Membrane</location>
    </subcellularLocation>
</comment>
<dbReference type="Pfam" id="PF06580">
    <property type="entry name" value="His_kinase"/>
    <property type="match status" value="1"/>
</dbReference>
<dbReference type="InterPro" id="IPR050640">
    <property type="entry name" value="Bact_2-comp_sensor_kinase"/>
</dbReference>
<accession>S0FNF9</accession>
<keyword evidence="3" id="KW-0808">Transferase</keyword>
<dbReference type="SUPFAM" id="SSF158472">
    <property type="entry name" value="HAMP domain-like"/>
    <property type="match status" value="1"/>
</dbReference>
<feature type="transmembrane region" description="Helical" evidence="5">
    <location>
        <begin position="20"/>
        <end position="40"/>
    </location>
</feature>
<dbReference type="InterPro" id="IPR010559">
    <property type="entry name" value="Sig_transdc_His_kin_internal"/>
</dbReference>
<keyword evidence="4 7" id="KW-0418">Kinase</keyword>
<dbReference type="PANTHER" id="PTHR34220">
    <property type="entry name" value="SENSOR HISTIDINE KINASE YPDA"/>
    <property type="match status" value="1"/>
</dbReference>
<dbReference type="InterPro" id="IPR003594">
    <property type="entry name" value="HATPase_dom"/>
</dbReference>
<dbReference type="Pfam" id="PF02518">
    <property type="entry name" value="HATPase_c"/>
    <property type="match status" value="1"/>
</dbReference>
<dbReference type="AlphaFoldDB" id="S0FNF9"/>
<dbReference type="STRING" id="1195236.CTER_4244"/>
<dbReference type="InterPro" id="IPR003660">
    <property type="entry name" value="HAMP_dom"/>
</dbReference>
<evidence type="ECO:0000256" key="2">
    <source>
        <dbReference type="ARBA" id="ARBA00022553"/>
    </source>
</evidence>
<evidence type="ECO:0000313" key="7">
    <source>
        <dbReference type="EMBL" id="EMS70018.1"/>
    </source>
</evidence>
<dbReference type="EMBL" id="AORV01000060">
    <property type="protein sequence ID" value="EMS70018.1"/>
    <property type="molecule type" value="Genomic_DNA"/>
</dbReference>
<dbReference type="Gene3D" id="6.10.340.10">
    <property type="match status" value="1"/>
</dbReference>
<dbReference type="RefSeq" id="WP_004629039.1">
    <property type="nucleotide sequence ID" value="NZ_AORV01000060.1"/>
</dbReference>
<keyword evidence="5" id="KW-0812">Transmembrane</keyword>
<dbReference type="eggNOG" id="COG2972">
    <property type="taxonomic scope" value="Bacteria"/>
</dbReference>
<dbReference type="CDD" id="cd06225">
    <property type="entry name" value="HAMP"/>
    <property type="match status" value="1"/>
</dbReference>
<reference evidence="7 8" key="1">
    <citation type="journal article" date="2013" name="Genome Announc.">
        <title>Draft Genome Sequence of the Cellulolytic, Mesophilic, Anaerobic Bacterium Clostridium termitidis Strain CT1112 (DSM 5398).</title>
        <authorList>
            <person name="Lal S."/>
            <person name="Ramachandran U."/>
            <person name="Zhang X."/>
            <person name="Munir R."/>
            <person name="Sparling R."/>
            <person name="Levin D.B."/>
        </authorList>
    </citation>
    <scope>NUCLEOTIDE SEQUENCE [LARGE SCALE GENOMIC DNA]</scope>
    <source>
        <strain evidence="7 8">CT1112</strain>
    </source>
</reference>
<evidence type="ECO:0000313" key="8">
    <source>
        <dbReference type="Proteomes" id="UP000014155"/>
    </source>
</evidence>
<keyword evidence="2" id="KW-0597">Phosphoprotein</keyword>